<comment type="caution">
    <text evidence="1">The sequence shown here is derived from an EMBL/GenBank/DDBJ whole genome shotgun (WGS) entry which is preliminary data.</text>
</comment>
<reference evidence="1" key="1">
    <citation type="journal article" date="2015" name="Nature">
        <title>Complex archaea that bridge the gap between prokaryotes and eukaryotes.</title>
        <authorList>
            <person name="Spang A."/>
            <person name="Saw J.H."/>
            <person name="Jorgensen S.L."/>
            <person name="Zaremba-Niedzwiedzka K."/>
            <person name="Martijn J."/>
            <person name="Lind A.E."/>
            <person name="van Eijk R."/>
            <person name="Schleper C."/>
            <person name="Guy L."/>
            <person name="Ettema T.J."/>
        </authorList>
    </citation>
    <scope>NUCLEOTIDE SEQUENCE</scope>
</reference>
<dbReference type="AlphaFoldDB" id="A0A0F9L3V7"/>
<protein>
    <submittedName>
        <fullName evidence="1">Uncharacterized protein</fullName>
    </submittedName>
</protein>
<accession>A0A0F9L3V7</accession>
<sequence length="138" mass="14749">MPLGSIAVEVPDRTRKSGHRTTSVTTIIGPREAGPFSTTEEVERLVVHTLAFHKTIQAVYCLGDNIPPIAIAVGQYASGGAAGHDENDTTVSYCLDGYGFNSLGNAIIYAIALRDRCNPNDARYTATAIDRLLTAPQD</sequence>
<evidence type="ECO:0000313" key="1">
    <source>
        <dbReference type="EMBL" id="KKM22410.1"/>
    </source>
</evidence>
<gene>
    <name evidence="1" type="ORF">LCGC14_1625630</name>
</gene>
<proteinExistence type="predicted"/>
<organism evidence="1">
    <name type="scientific">marine sediment metagenome</name>
    <dbReference type="NCBI Taxonomy" id="412755"/>
    <lineage>
        <taxon>unclassified sequences</taxon>
        <taxon>metagenomes</taxon>
        <taxon>ecological metagenomes</taxon>
    </lineage>
</organism>
<dbReference type="EMBL" id="LAZR01013337">
    <property type="protein sequence ID" value="KKM22410.1"/>
    <property type="molecule type" value="Genomic_DNA"/>
</dbReference>
<name>A0A0F9L3V7_9ZZZZ</name>